<dbReference type="PANTHER" id="PTHR15830">
    <property type="entry name" value="TELOMERE LENGTH REGULATION PROTEIN TEL2 FAMILY MEMBER"/>
    <property type="match status" value="1"/>
</dbReference>
<reference evidence="4" key="1">
    <citation type="submission" date="2023-04" db="EMBL/GenBank/DDBJ databases">
        <title>Black Yeasts Isolated from many extreme environments.</title>
        <authorList>
            <person name="Coleine C."/>
            <person name="Stajich J.E."/>
            <person name="Selbmann L."/>
        </authorList>
    </citation>
    <scope>NUCLEOTIDE SEQUENCE</scope>
    <source>
        <strain evidence="4">CCFEE 5312</strain>
    </source>
</reference>
<proteinExistence type="inferred from homology"/>
<feature type="region of interest" description="Disordered" evidence="2">
    <location>
        <begin position="543"/>
        <end position="622"/>
    </location>
</feature>
<comment type="caution">
    <text evidence="4">The sequence shown here is derived from an EMBL/GenBank/DDBJ whole genome shotgun (WGS) entry which is preliminary data.</text>
</comment>
<organism evidence="4 5">
    <name type="scientific">Extremus antarcticus</name>
    <dbReference type="NCBI Taxonomy" id="702011"/>
    <lineage>
        <taxon>Eukaryota</taxon>
        <taxon>Fungi</taxon>
        <taxon>Dikarya</taxon>
        <taxon>Ascomycota</taxon>
        <taxon>Pezizomycotina</taxon>
        <taxon>Dothideomycetes</taxon>
        <taxon>Dothideomycetidae</taxon>
        <taxon>Mycosphaerellales</taxon>
        <taxon>Extremaceae</taxon>
        <taxon>Extremus</taxon>
    </lineage>
</organism>
<evidence type="ECO:0000256" key="1">
    <source>
        <dbReference type="ARBA" id="ARBA00006133"/>
    </source>
</evidence>
<dbReference type="InterPro" id="IPR019337">
    <property type="entry name" value="Telomere_length_regulation_dom"/>
</dbReference>
<dbReference type="Proteomes" id="UP001271007">
    <property type="component" value="Unassembled WGS sequence"/>
</dbReference>
<evidence type="ECO:0000256" key="2">
    <source>
        <dbReference type="SAM" id="MobiDB-lite"/>
    </source>
</evidence>
<dbReference type="InterPro" id="IPR038528">
    <property type="entry name" value="TEL2_C_sf"/>
</dbReference>
<dbReference type="GO" id="GO:0005829">
    <property type="term" value="C:cytosol"/>
    <property type="evidence" value="ECO:0007669"/>
    <property type="project" value="TreeGrafter"/>
</dbReference>
<dbReference type="GO" id="GO:0042162">
    <property type="term" value="F:telomeric DNA binding"/>
    <property type="evidence" value="ECO:0007669"/>
    <property type="project" value="TreeGrafter"/>
</dbReference>
<feature type="domain" description="Telomere length regulation protein conserved" evidence="3">
    <location>
        <begin position="630"/>
        <end position="740"/>
    </location>
</feature>
<evidence type="ECO:0000259" key="3">
    <source>
        <dbReference type="Pfam" id="PF10193"/>
    </source>
</evidence>
<accession>A0AAJ0G877</accession>
<dbReference type="EMBL" id="JAWDJX010000058">
    <property type="protein sequence ID" value="KAK3047651.1"/>
    <property type="molecule type" value="Genomic_DNA"/>
</dbReference>
<protein>
    <submittedName>
        <fullName evidence="4">Telomere binding protein</fullName>
    </submittedName>
</protein>
<keyword evidence="5" id="KW-1185">Reference proteome</keyword>
<evidence type="ECO:0000313" key="4">
    <source>
        <dbReference type="EMBL" id="KAK3047651.1"/>
    </source>
</evidence>
<gene>
    <name evidence="4" type="primary">TEL2</name>
    <name evidence="4" type="ORF">LTR09_010909</name>
</gene>
<evidence type="ECO:0000313" key="5">
    <source>
        <dbReference type="Proteomes" id="UP001271007"/>
    </source>
</evidence>
<feature type="compositionally biased region" description="Acidic residues" evidence="2">
    <location>
        <begin position="591"/>
        <end position="601"/>
    </location>
</feature>
<dbReference type="InterPro" id="IPR051970">
    <property type="entry name" value="TEL2_Regulation"/>
</dbReference>
<name>A0AAJ0G877_9PEZI</name>
<comment type="similarity">
    <text evidence="1">Belongs to the TEL2 family.</text>
</comment>
<dbReference type="PANTHER" id="PTHR15830:SF10">
    <property type="entry name" value="TELOMERE LENGTH REGULATION PROTEIN TEL2 HOMOLOG"/>
    <property type="match status" value="1"/>
</dbReference>
<dbReference type="AlphaFoldDB" id="A0AAJ0G877"/>
<sequence length="1005" mass="110587">MADFLTAVKSVRVQAKADDNDEHLIAVESTSASTRPTKDLSYVQAVEKQARPKTRKGVVSPDDALDLLRSQPDLDDVLAVLGMLASNTYQPFNIHAPGPLQAQIINIILTTIIPDFWSVLRKQDVQSFAALLRNVAGLNAIVARLRLLSPQTSTSRKQGSSQSIQSLLEVAGYVLAGDLVLELVHRNLCGAVPDKVKREMAWKESVTLIGSGKIPANLAQAVDAVEDKESLNLVVGELSNGATYSAWLGRNIGELAECSSSVPKDSAETTAPAAQVLAKALNIGYYNQLLAGLFGSFAERMQEEPKQRDLIRSLLQSLPLHAKRPFIEQLFRWLSTLHNSEAETSLSDPTKQIQEVATIASLLAAVASADDALRQNMVTSITDPALSATQSLTLRRACVTTISHFSTDSDELQQLTEKLMFSFNDQLFSSHAPIIQQEALAQTLLLTAGYLHRQAPMALLMTARSSNHMQGVSNRLDTSNTRARWLGMIVGTAISGLVDKEGAKMSFGTDDMETEEARWYMSLVRIDDRVGRLEDLDGLLTKQNQPRSITRRAGRSTTLKDMPKINGKPTFGPPRPPAQTEVIGEKVTEILDGDEDEEDDDLRPYAKPDSDPEDSDEDATLVNRKKARAPVYIRDLMAMLRDDQNHDRFQLGIKNAARLIRRKTDFGSEVKDHANEIGVILCNLRDPFDTDDFDTLKLQAMIAVILSDVKSMAPWFSKQVFIGEYSISQRCIMLSALGLSGRELAGFKNEDELNPKLAVESFPSKRLPSRLHAIYDQPASSVKRLEKASSDVEQALIKPLALQAADQSTAHLNAVKVRTFSSRMDVERTKRKPAANALAKLFGSSYFFPLVNRYQQEVAAYGSASVYSSVPFVLVTFVKTVAILLHAAGPATVSLSELSGEFWDLLLSLRVKAAQDIKVLHAVLFSLLTILEMNTDKRQIVYDHPKRLMETQQWVDVIFERSGGSGLIGEGGNDEETKVRTLAAGVLVKCKEIIGAYQMELIGFS</sequence>
<dbReference type="Gene3D" id="1.25.40.720">
    <property type="entry name" value="Telomere length regulation protein 2, C-terminal domain"/>
    <property type="match status" value="2"/>
</dbReference>
<dbReference type="Pfam" id="PF10193">
    <property type="entry name" value="Telomere_reg-2"/>
    <property type="match status" value="1"/>
</dbReference>
<dbReference type="GO" id="GO:0051879">
    <property type="term" value="F:Hsp90 protein binding"/>
    <property type="evidence" value="ECO:0007669"/>
    <property type="project" value="TreeGrafter"/>
</dbReference>
<dbReference type="GO" id="GO:0051083">
    <property type="term" value="P:'de novo' cotranslational protein folding"/>
    <property type="evidence" value="ECO:0007669"/>
    <property type="project" value="TreeGrafter"/>
</dbReference>